<organism evidence="1 2">
    <name type="scientific">Senna tora</name>
    <dbReference type="NCBI Taxonomy" id="362788"/>
    <lineage>
        <taxon>Eukaryota</taxon>
        <taxon>Viridiplantae</taxon>
        <taxon>Streptophyta</taxon>
        <taxon>Embryophyta</taxon>
        <taxon>Tracheophyta</taxon>
        <taxon>Spermatophyta</taxon>
        <taxon>Magnoliopsida</taxon>
        <taxon>eudicotyledons</taxon>
        <taxon>Gunneridae</taxon>
        <taxon>Pentapetalae</taxon>
        <taxon>rosids</taxon>
        <taxon>fabids</taxon>
        <taxon>Fabales</taxon>
        <taxon>Fabaceae</taxon>
        <taxon>Caesalpinioideae</taxon>
        <taxon>Cassia clade</taxon>
        <taxon>Senna</taxon>
    </lineage>
</organism>
<accession>A0A834W3I3</accession>
<reference evidence="1" key="1">
    <citation type="submission" date="2020-09" db="EMBL/GenBank/DDBJ databases">
        <title>Genome-Enabled Discovery of Anthraquinone Biosynthesis in Senna tora.</title>
        <authorList>
            <person name="Kang S.-H."/>
            <person name="Pandey R.P."/>
            <person name="Lee C.-M."/>
            <person name="Sim J.-S."/>
            <person name="Jeong J.-T."/>
            <person name="Choi B.-S."/>
            <person name="Jung M."/>
            <person name="Ginzburg D."/>
            <person name="Zhao K."/>
            <person name="Won S.Y."/>
            <person name="Oh T.-J."/>
            <person name="Yu Y."/>
            <person name="Kim N.-H."/>
            <person name="Lee O.R."/>
            <person name="Lee T.-H."/>
            <person name="Bashyal P."/>
            <person name="Kim T.-S."/>
            <person name="Lee W.-H."/>
            <person name="Kawkins C."/>
            <person name="Kim C.-K."/>
            <person name="Kim J.S."/>
            <person name="Ahn B.O."/>
            <person name="Rhee S.Y."/>
            <person name="Sohng J.K."/>
        </authorList>
    </citation>
    <scope>NUCLEOTIDE SEQUENCE</scope>
    <source>
        <tissue evidence="1">Leaf</tissue>
    </source>
</reference>
<keyword evidence="2" id="KW-1185">Reference proteome</keyword>
<proteinExistence type="predicted"/>
<evidence type="ECO:0000313" key="2">
    <source>
        <dbReference type="Proteomes" id="UP000634136"/>
    </source>
</evidence>
<dbReference type="AlphaFoldDB" id="A0A834W3I3"/>
<comment type="caution">
    <text evidence="1">The sequence shown here is derived from an EMBL/GenBank/DDBJ whole genome shotgun (WGS) entry which is preliminary data.</text>
</comment>
<sequence length="72" mass="8168">MGFHIKIWRTMKKIKGKTEHPKHTCNATNILMQGEARMLTAEDCVGKVAPTRNISNYIHFYIAKVKGVLAIL</sequence>
<name>A0A834W3I3_9FABA</name>
<dbReference type="Proteomes" id="UP000634136">
    <property type="component" value="Unassembled WGS sequence"/>
</dbReference>
<gene>
    <name evidence="1" type="ORF">G2W53_043552</name>
</gene>
<protein>
    <submittedName>
        <fullName evidence="1">Uncharacterized protein</fullName>
    </submittedName>
</protein>
<dbReference type="EMBL" id="JAAIUW010000013">
    <property type="protein sequence ID" value="KAF7804441.1"/>
    <property type="molecule type" value="Genomic_DNA"/>
</dbReference>
<evidence type="ECO:0000313" key="1">
    <source>
        <dbReference type="EMBL" id="KAF7804441.1"/>
    </source>
</evidence>